<dbReference type="SUPFAM" id="SSF82171">
    <property type="entry name" value="DPP6 N-terminal domain-like"/>
    <property type="match status" value="1"/>
</dbReference>
<dbReference type="STRING" id="661478.OP10G_0398"/>
<feature type="repeat" description="WD" evidence="4">
    <location>
        <begin position="1558"/>
        <end position="1599"/>
    </location>
</feature>
<dbReference type="SMART" id="SM00320">
    <property type="entry name" value="WD40"/>
    <property type="match status" value="5"/>
</dbReference>
<dbReference type="CDD" id="cd00156">
    <property type="entry name" value="REC"/>
    <property type="match status" value="1"/>
</dbReference>
<feature type="domain" description="YEATS" evidence="6">
    <location>
        <begin position="2175"/>
        <end position="2287"/>
    </location>
</feature>
<sequence length="2287" mass="251569">MRTLADKDEALAAVESFQERVARRSPAPDVELAARELAQLCSFPFLLTPELVHFLRERFMTRALAWEIGVDLLLDPSICRPTGREQYAMHESVQRLLRQEAETLIKEQGQRLQNFLLDYVADYTRRHLYFSPEEEELQRWFALTVTPNGRVQATKEISELLSRLPEGTGVASGAYYVQAARHLSGTVPQMDALARVVDDREEIQPSEVPVEVTMPGLAIRCGLWSPDGTSFVAGGEGGIFRIDEAGRSPQRAEGEPSVASMIFDGEQRLCWTSPAGQVSRYLSGFRRPDSVRTVSESTAMVLHRGEIIFGDSIVEYLAERGTRFGEPGARLGVTCFASRGNTLAFGNVSGNVHAIVDLPSGSHGGSWVSGRSVGSTSNSITDLAWNPDGTRLAAASASGEIRIYARDSTNVINLRPNEQSTGSMPLDDFRFWGSTATPLNPVVSVSFSPDNRILASLDQAGVVCLWRTDLWEEVGRWTIEAGDETGGVRFHPTESRLAAWTGGGDTVRYYDIDVDRLCPSFEGAAFLSSAGGSLVEEIAPILRRLGWRVTIDSEERAKALAIRAQDATRRGASIYFAQAVHEASFSLDELRRGAPDAGSLLVLIEPAQSLISRDDVSDLGLAAFVRRLRGQDLPAGRTALRQSLNTWIDWVEHQEGRINLVGDGVIHFDFAIPFRAEPALVGARVRLEAVNDDSIRILLGGAGIEVVGTEGADSVATLRVDRIGLRSKPLSLPAPLGERTVLFDPFLDAEDLVQLRATGHEHVTNDLTLVPSLLALAVGAASQVPMALAAWSRDGTQLAVAAGREVRILRFHDGILHPELTRRAEHLVHALSWPPNAPMFWISGDLMENIGNSETRRSALFATLKSIEGPEPMGDPRLSGPEFAVFGDRPSSTLIRAQFTVIGTMLGEVRAYHHLGEQTLDALLRPVRPIRLKDQRGDQILSDLGGPVVAILPTRNQSWFLAVTEIGRVVAFDLNGSVAEAFEETRPKFVRRATIAPDRATLLLEDDDRSRLIDIATGNRVPFEPEGFDPKTDRILAFHPKEPIVAVAVAGNPEPKLFPLPRAYGDHSPLKGDDWRGSPVIEGIATTALLWSAERDDAEIETLEGQLRATGLVVQRFGGEGYSPGAMRQLFSGAAEALANGPVLVHLRGPVRLDTAGGLGFSDGKVWSRLEDFIRGMGLDVSHSLLVTVDSTEPVAMQPKSLPRASTVFMGPPVDGAPSLTEWLRRAFAGEAYTWPLDTLTIFGLLNNVGMWLRSGGTGLIHHEPGRNADLVRWNPPAEAAALSGLVVIGLGEELATDHGLWEFLRYCGVDLRLPDVLDFEAQVEAASELRPVLIVDLDKNHDVERGYEDLVAKFPQHPAILYEGPFGTTTSSYPWDARVNEPTALVRALARDLRTPFANAATLEGCQISGGAWAPDGSDFVVAGGERIAQIMASGEIRFHVPPGSRAVAIGRGMRRLVVGLETEGPVFFEPESGKWTIHERSLIGPIEDIGIADNLTVACSRKDGAVAYHREGTEYKVMYTAPNSGAICVAAHPKLARCAVGYENGAIRFSHQMAPSVVHRGAVNAITWNRSGSIFASASSDHSVNILNIDRQSNTTLDHTDVVVGVTFSSDDRRLASLELSGTVRIWNCESWQEIASFQIGTAGLYGGVLFHPNLPILATYAESSSRVDFRRIETDVPPPAPIIDRPVKQWRALVVSGDIGYQYQRRDNEIVAAALRSRGFTVSTLDDPSENVLVSEIDSILSQCGPDDFFLVHVNGFGKEDGDQIWIDVNRDKYDLRKLNDALERLPSLRALVVLDAGRTPFIEAVAEKLTRCAVLGIDLEESHVLGYGYLSYAFAQALSSTRGGTIPTVEGVVQTVRSILDEYAPPKRPQLVWKSALLEALQLAEAPPTERRPWLGKRILWVDDRPGNNRYLVDRCTDSGAITTLALDTDQALRLYDSYSFDAIVTDMSRPPDRLAGYKLLAGLSERSRPIPPCIIFAGSSRREHHNMAVVHGAVGSTDDGAQVLRWLERAFEGEKRRDEIAKEQAQAWTEFLERGMREGRTGLSEERLASFLAWLDQYGAYLEAGKVLAAWLLATYIREPVRSHVLSWLEQFSRHREAESVLIAWLTVSPDSSDVQSYCEAWFHRYRTTKNTTELLLVWQGKEKDATYSRNLLTWLQDETPAEMLLAAMAIWKKLPTRNIKVGNLARQVKSDDPRGRFRWRLFLDESPEFVQSVRSVRYILHDSFALSVRMTTDASTDFSLRSEGWGTFEVRMIITFRDGTQVAASHHLSFDAPSKAGRHEV</sequence>
<evidence type="ECO:0000256" key="1">
    <source>
        <dbReference type="ARBA" id="ARBA00022574"/>
    </source>
</evidence>
<evidence type="ECO:0000256" key="2">
    <source>
        <dbReference type="ARBA" id="ARBA00022737"/>
    </source>
</evidence>
<accession>A0A068NJT4</accession>
<dbReference type="eggNOG" id="COG1262">
    <property type="taxonomic scope" value="Bacteria"/>
</dbReference>
<name>A0A068NJT4_FIMGI</name>
<dbReference type="GO" id="GO:0000160">
    <property type="term" value="P:phosphorelay signal transduction system"/>
    <property type="evidence" value="ECO:0007669"/>
    <property type="project" value="InterPro"/>
</dbReference>
<dbReference type="Pfam" id="PF00400">
    <property type="entry name" value="WD40"/>
    <property type="match status" value="2"/>
</dbReference>
<evidence type="ECO:0000313" key="8">
    <source>
        <dbReference type="Proteomes" id="UP000027982"/>
    </source>
</evidence>
<evidence type="ECO:0000313" key="7">
    <source>
        <dbReference type="EMBL" id="AIE83766.1"/>
    </source>
</evidence>
<dbReference type="InterPro" id="IPR046888">
    <property type="entry name" value="pYEATS"/>
</dbReference>
<dbReference type="HOGENOM" id="CLU_230285_0_0_0"/>
<dbReference type="InterPro" id="IPR011006">
    <property type="entry name" value="CheY-like_superfamily"/>
</dbReference>
<dbReference type="PANTHER" id="PTHR44129">
    <property type="entry name" value="WD REPEAT-CONTAINING PROTEIN POP1"/>
    <property type="match status" value="1"/>
</dbReference>
<dbReference type="PROSITE" id="PS50082">
    <property type="entry name" value="WD_REPEATS_2"/>
    <property type="match status" value="3"/>
</dbReference>
<dbReference type="InterPro" id="IPR001789">
    <property type="entry name" value="Sig_transdc_resp-reg_receiver"/>
</dbReference>
<dbReference type="InterPro" id="IPR038704">
    <property type="entry name" value="YEAST_sf"/>
</dbReference>
<feature type="domain" description="Response regulatory" evidence="5">
    <location>
        <begin position="1902"/>
        <end position="2012"/>
    </location>
</feature>
<dbReference type="OrthoDB" id="134501at2"/>
<dbReference type="eggNOG" id="COG5033">
    <property type="taxonomic scope" value="Bacteria"/>
</dbReference>
<dbReference type="InterPro" id="IPR011047">
    <property type="entry name" value="Quinoprotein_ADH-like_sf"/>
</dbReference>
<keyword evidence="3" id="KW-0597">Phosphoprotein</keyword>
<evidence type="ECO:0000259" key="5">
    <source>
        <dbReference type="PROSITE" id="PS50110"/>
    </source>
</evidence>
<dbReference type="SUPFAM" id="SSF52172">
    <property type="entry name" value="CheY-like"/>
    <property type="match status" value="1"/>
</dbReference>
<dbReference type="SUPFAM" id="SSF50998">
    <property type="entry name" value="Quinoprotein alcohol dehydrogenase-like"/>
    <property type="match status" value="2"/>
</dbReference>
<feature type="repeat" description="WD" evidence="4">
    <location>
        <begin position="1598"/>
        <end position="1639"/>
    </location>
</feature>
<dbReference type="InterPro" id="IPR055129">
    <property type="entry name" value="YEATS_dom"/>
</dbReference>
<dbReference type="InterPro" id="IPR024977">
    <property type="entry name" value="Apc4-like_WD40_dom"/>
</dbReference>
<dbReference type="Gene3D" id="2.130.10.10">
    <property type="entry name" value="YVTN repeat-like/Quinoprotein amine dehydrogenase"/>
    <property type="match status" value="2"/>
</dbReference>
<keyword evidence="2" id="KW-0677">Repeat</keyword>
<keyword evidence="1 4" id="KW-0853">WD repeat</keyword>
<dbReference type="InterPro" id="IPR050349">
    <property type="entry name" value="WD_LIS1/nudF_dynein_reg"/>
</dbReference>
<dbReference type="InterPro" id="IPR001680">
    <property type="entry name" value="WD40_rpt"/>
</dbReference>
<dbReference type="eggNOG" id="COG2319">
    <property type="taxonomic scope" value="Bacteria"/>
</dbReference>
<gene>
    <name evidence="7" type="ORF">OP10G_0398</name>
</gene>
<proteinExistence type="predicted"/>
<feature type="modified residue" description="4-aspartylphosphate" evidence="3">
    <location>
        <position position="1951"/>
    </location>
</feature>
<dbReference type="Pfam" id="PF12894">
    <property type="entry name" value="ANAPC4_WD40"/>
    <property type="match status" value="1"/>
</dbReference>
<dbReference type="PROSITE" id="PS50294">
    <property type="entry name" value="WD_REPEATS_REGION"/>
    <property type="match status" value="1"/>
</dbReference>
<evidence type="ECO:0000256" key="3">
    <source>
        <dbReference type="PROSITE-ProRule" id="PRU00169"/>
    </source>
</evidence>
<dbReference type="Gene3D" id="2.60.40.1970">
    <property type="entry name" value="YEATS domain"/>
    <property type="match status" value="1"/>
</dbReference>
<evidence type="ECO:0000256" key="4">
    <source>
        <dbReference type="PROSITE-ProRule" id="PRU00221"/>
    </source>
</evidence>
<dbReference type="KEGG" id="fgi:OP10G_0398"/>
<keyword evidence="8" id="KW-1185">Reference proteome</keyword>
<dbReference type="RefSeq" id="WP_025227566.1">
    <property type="nucleotide sequence ID" value="NZ_CP007139.1"/>
</dbReference>
<dbReference type="EMBL" id="CP007139">
    <property type="protein sequence ID" value="AIE83766.1"/>
    <property type="molecule type" value="Genomic_DNA"/>
</dbReference>
<dbReference type="Proteomes" id="UP000027982">
    <property type="component" value="Chromosome"/>
</dbReference>
<reference evidence="7 8" key="1">
    <citation type="journal article" date="2014" name="PLoS ONE">
        <title>The first complete genome sequence of the class fimbriimonadia in the phylum armatimonadetes.</title>
        <authorList>
            <person name="Hu Z.Y."/>
            <person name="Wang Y.Z."/>
            <person name="Im W.T."/>
            <person name="Wang S.Y."/>
            <person name="Zhao G.P."/>
            <person name="Zheng H.J."/>
            <person name="Quan Z.X."/>
        </authorList>
    </citation>
    <scope>NUCLEOTIDE SEQUENCE [LARGE SCALE GENOMIC DNA]</scope>
    <source>
        <strain evidence="7">Gsoil 348</strain>
    </source>
</reference>
<dbReference type="PROSITE" id="PS50110">
    <property type="entry name" value="RESPONSE_REGULATORY"/>
    <property type="match status" value="1"/>
</dbReference>
<feature type="repeat" description="WD" evidence="4">
    <location>
        <begin position="373"/>
        <end position="414"/>
    </location>
</feature>
<evidence type="ECO:0000259" key="6">
    <source>
        <dbReference type="PROSITE" id="PS51037"/>
    </source>
</evidence>
<organism evidence="7 8">
    <name type="scientific">Fimbriimonas ginsengisoli Gsoil 348</name>
    <dbReference type="NCBI Taxonomy" id="661478"/>
    <lineage>
        <taxon>Bacteria</taxon>
        <taxon>Bacillati</taxon>
        <taxon>Armatimonadota</taxon>
        <taxon>Fimbriimonadia</taxon>
        <taxon>Fimbriimonadales</taxon>
        <taxon>Fimbriimonadaceae</taxon>
        <taxon>Fimbriimonas</taxon>
    </lineage>
</organism>
<dbReference type="PROSITE" id="PS51037">
    <property type="entry name" value="YEATS"/>
    <property type="match status" value="1"/>
</dbReference>
<dbReference type="InterPro" id="IPR015943">
    <property type="entry name" value="WD40/YVTN_repeat-like_dom_sf"/>
</dbReference>
<protein>
    <submittedName>
        <fullName evidence="7">Response regulator receiver protein</fullName>
    </submittedName>
</protein>
<dbReference type="Gene3D" id="3.40.50.2300">
    <property type="match status" value="1"/>
</dbReference>
<dbReference type="eggNOG" id="COG0784">
    <property type="taxonomic scope" value="Bacteria"/>
</dbReference>
<dbReference type="Pfam" id="PF20305">
    <property type="entry name" value="pYEATS"/>
    <property type="match status" value="1"/>
</dbReference>